<dbReference type="Gene3D" id="3.40.390.10">
    <property type="entry name" value="Collagenase (Catalytic Domain)"/>
    <property type="match status" value="1"/>
</dbReference>
<reference evidence="12 13" key="1">
    <citation type="submission" date="2016-11" db="EMBL/GenBank/DDBJ databases">
        <authorList>
            <person name="Jaros S."/>
            <person name="Januszkiewicz K."/>
            <person name="Wedrychowicz H."/>
        </authorList>
    </citation>
    <scope>NUCLEOTIDE SEQUENCE [LARGE SCALE GENOMIC DNA]</scope>
    <source>
        <strain evidence="12 13">DSM 25661</strain>
    </source>
</reference>
<dbReference type="InterPro" id="IPR024080">
    <property type="entry name" value="Neurolysin/TOP_N"/>
</dbReference>
<dbReference type="SUPFAM" id="SSF55486">
    <property type="entry name" value="Metalloproteases ('zincins'), catalytic domain"/>
    <property type="match status" value="1"/>
</dbReference>
<gene>
    <name evidence="12" type="ORF">SAMN05444278_11137</name>
</gene>
<comment type="similarity">
    <text evidence="1 9">Belongs to the peptidase M3 family.</text>
</comment>
<dbReference type="OrthoDB" id="9773538at2"/>
<dbReference type="InterPro" id="IPR024079">
    <property type="entry name" value="MetalloPept_cat_dom_sf"/>
</dbReference>
<evidence type="ECO:0000256" key="1">
    <source>
        <dbReference type="ARBA" id="ARBA00006040"/>
    </source>
</evidence>
<evidence type="ECO:0000313" key="13">
    <source>
        <dbReference type="Proteomes" id="UP000184462"/>
    </source>
</evidence>
<keyword evidence="2 9" id="KW-0645">Protease</keyword>
<dbReference type="InterPro" id="IPR045666">
    <property type="entry name" value="OpdA_N"/>
</dbReference>
<dbReference type="GO" id="GO:0004180">
    <property type="term" value="F:carboxypeptidase activity"/>
    <property type="evidence" value="ECO:0007669"/>
    <property type="project" value="TreeGrafter"/>
</dbReference>
<dbReference type="RefSeq" id="WP_073193650.1">
    <property type="nucleotide sequence ID" value="NZ_FQTW01000011.1"/>
</dbReference>
<dbReference type="Gene3D" id="1.20.1050.40">
    <property type="entry name" value="Endopeptidase. Chain P, domain 1"/>
    <property type="match status" value="1"/>
</dbReference>
<feature type="domain" description="Oligopeptidase A N-terminal" evidence="11">
    <location>
        <begin position="26"/>
        <end position="148"/>
    </location>
</feature>
<evidence type="ECO:0000259" key="10">
    <source>
        <dbReference type="Pfam" id="PF01432"/>
    </source>
</evidence>
<dbReference type="PANTHER" id="PTHR43660">
    <property type="entry name" value="DIPEPTIDYL CARBOXYPEPTIDASE"/>
    <property type="match status" value="1"/>
</dbReference>
<dbReference type="GO" id="GO:0046872">
    <property type="term" value="F:metal ion binding"/>
    <property type="evidence" value="ECO:0007669"/>
    <property type="project" value="UniProtKB-UniRule"/>
</dbReference>
<dbReference type="Pfam" id="PF19310">
    <property type="entry name" value="TOP_N"/>
    <property type="match status" value="1"/>
</dbReference>
<organism evidence="12 13">
    <name type="scientific">Psychroflexus salarius</name>
    <dbReference type="NCBI Taxonomy" id="1155689"/>
    <lineage>
        <taxon>Bacteria</taxon>
        <taxon>Pseudomonadati</taxon>
        <taxon>Bacteroidota</taxon>
        <taxon>Flavobacteriia</taxon>
        <taxon>Flavobacteriales</taxon>
        <taxon>Flavobacteriaceae</taxon>
        <taxon>Psychroflexus</taxon>
    </lineage>
</organism>
<dbReference type="Pfam" id="PF01432">
    <property type="entry name" value="Peptidase_M3"/>
    <property type="match status" value="1"/>
</dbReference>
<dbReference type="GO" id="GO:0005829">
    <property type="term" value="C:cytosol"/>
    <property type="evidence" value="ECO:0007669"/>
    <property type="project" value="TreeGrafter"/>
</dbReference>
<proteinExistence type="inferred from homology"/>
<sequence length="673" mass="77101">MSNPLLQSFNHPPFEQIENKHYKPAIEQALNAAREEVENISTSTEPANFKNTIEALEFSGFQLDRIVSVFFNLNSAETNPELQQIAQEISPWLSEFNNDILLNKALFSKIKTVYEQQNQENLNPEQTRLLEKVYKNFTRNGANLNEKQQQRLREIDTQLAQLSLKFGENVLAETNNFKLHITDESKVEGIPKTVLESAAELAQKEDKKEGYLFTLDYPSFIPVMKYAKHRELRKQLLKGFGSKAFKDNDYNNESQVLQISKLRFERAQLLGYNTHADFVLEERMAKSPETVNNFINELLEKAKPAAEREFNQLKDFAEKTDGITDFQKWDQAYYTELLKSKTFSLKEEDLKPYFELNQVIDGLFKITTKLYGLEFNENKSYELYHPDVKTFDVLENGSPKATLYADFHPRAGKRDGAWMTTYKPQFIKDGQNERPLVSIVCNFTKPTQSQPSLLTFNEVTTLFHEFGHALHAMLANTTYPSLSGANVYWDFVELPSQLLENWCYEPEALQLFAKHHKTSEVIPEELIAKIKASANFMEGLQSLRQLSFGQLDLAWHGIDPTDVNDVKAHELNAFKPTALLPDISTNCMSTAFGHIFQGGYSSGYYSYKWAEVLDADAFEAFKEHGIFNQTIADKFKSTVLSKGGTVEPMKLYKSFRGQEPKPDALLKRAGLID</sequence>
<evidence type="ECO:0000256" key="4">
    <source>
        <dbReference type="ARBA" id="ARBA00022801"/>
    </source>
</evidence>
<dbReference type="EMBL" id="FQTW01000011">
    <property type="protein sequence ID" value="SHE98714.1"/>
    <property type="molecule type" value="Genomic_DNA"/>
</dbReference>
<evidence type="ECO:0000256" key="8">
    <source>
        <dbReference type="ARBA" id="ARBA00026100"/>
    </source>
</evidence>
<dbReference type="InterPro" id="IPR001567">
    <property type="entry name" value="Pept_M3A_M3B_dom"/>
</dbReference>
<dbReference type="GO" id="GO:0004222">
    <property type="term" value="F:metalloendopeptidase activity"/>
    <property type="evidence" value="ECO:0007669"/>
    <property type="project" value="UniProtKB-EC"/>
</dbReference>
<dbReference type="EC" id="3.4.24.70" evidence="8"/>
<dbReference type="InterPro" id="IPR034005">
    <property type="entry name" value="M3A_DCP"/>
</dbReference>
<dbReference type="Proteomes" id="UP000184462">
    <property type="component" value="Unassembled WGS sequence"/>
</dbReference>
<evidence type="ECO:0000256" key="6">
    <source>
        <dbReference type="ARBA" id="ARBA00023049"/>
    </source>
</evidence>
<keyword evidence="5 9" id="KW-0862">Zinc</keyword>
<dbReference type="InterPro" id="IPR024077">
    <property type="entry name" value="Neurolysin/TOP_dom2"/>
</dbReference>
<feature type="domain" description="Peptidase M3A/M3B catalytic" evidence="10">
    <location>
        <begin position="223"/>
        <end position="670"/>
    </location>
</feature>
<keyword evidence="3 9" id="KW-0479">Metal-binding</keyword>
<dbReference type="InterPro" id="IPR045090">
    <property type="entry name" value="Pept_M3A_M3B"/>
</dbReference>
<dbReference type="Gene3D" id="1.10.1370.10">
    <property type="entry name" value="Neurolysin, domain 3"/>
    <property type="match status" value="1"/>
</dbReference>
<dbReference type="PANTHER" id="PTHR43660:SF1">
    <property type="entry name" value="DIPEPTIDYL CARBOXYPEPTIDASE"/>
    <property type="match status" value="1"/>
</dbReference>
<keyword evidence="13" id="KW-1185">Reference proteome</keyword>
<evidence type="ECO:0000256" key="9">
    <source>
        <dbReference type="RuleBase" id="RU003435"/>
    </source>
</evidence>
<evidence type="ECO:0000256" key="3">
    <source>
        <dbReference type="ARBA" id="ARBA00022723"/>
    </source>
</evidence>
<evidence type="ECO:0000256" key="7">
    <source>
        <dbReference type="ARBA" id="ARBA00024603"/>
    </source>
</evidence>
<name>A0A1M4XYN9_9FLAO</name>
<accession>A0A1M4XYN9</accession>
<dbReference type="CDD" id="cd06456">
    <property type="entry name" value="M3A_DCP"/>
    <property type="match status" value="1"/>
</dbReference>
<evidence type="ECO:0000256" key="5">
    <source>
        <dbReference type="ARBA" id="ARBA00022833"/>
    </source>
</evidence>
<evidence type="ECO:0000256" key="2">
    <source>
        <dbReference type="ARBA" id="ARBA00022670"/>
    </source>
</evidence>
<protein>
    <recommendedName>
        <fullName evidence="8">oligopeptidase A</fullName>
        <ecNumber evidence="8">3.4.24.70</ecNumber>
    </recommendedName>
</protein>
<dbReference type="STRING" id="1155689.SAMN05444278_11137"/>
<dbReference type="FunFam" id="3.40.390.10:FF:000009">
    <property type="entry name" value="Oligopeptidase A"/>
    <property type="match status" value="1"/>
</dbReference>
<keyword evidence="4 9" id="KW-0378">Hydrolase</keyword>
<comment type="cofactor">
    <cofactor evidence="9">
        <name>Zn(2+)</name>
        <dbReference type="ChEBI" id="CHEBI:29105"/>
    </cofactor>
    <text evidence="9">Binds 1 zinc ion.</text>
</comment>
<keyword evidence="6 9" id="KW-0482">Metalloprotease</keyword>
<comment type="catalytic activity">
    <reaction evidence="7">
        <text>Hydrolysis of oligopeptides, with broad specificity. Gly or Ala commonly occur as P1 or P1' residues, but more distant residues are also important, as is shown by the fact that Z-Gly-Pro-Gly-|-Gly-Pro-Ala is cleaved, but not Z-(Gly)(5).</text>
        <dbReference type="EC" id="3.4.24.70"/>
    </reaction>
</comment>
<dbReference type="AlphaFoldDB" id="A0A1M4XYN9"/>
<evidence type="ECO:0000313" key="12">
    <source>
        <dbReference type="EMBL" id="SHE98714.1"/>
    </source>
</evidence>
<evidence type="ECO:0000259" key="11">
    <source>
        <dbReference type="Pfam" id="PF19310"/>
    </source>
</evidence>
<dbReference type="GO" id="GO:0006508">
    <property type="term" value="P:proteolysis"/>
    <property type="evidence" value="ECO:0007669"/>
    <property type="project" value="UniProtKB-KW"/>
</dbReference>